<keyword evidence="2" id="KW-1185">Reference proteome</keyword>
<accession>A0ACC1KS44</accession>
<dbReference type="EMBL" id="JANBUP010004300">
    <property type="protein sequence ID" value="KAJ2794395.1"/>
    <property type="molecule type" value="Genomic_DNA"/>
</dbReference>
<feature type="non-terminal residue" evidence="1">
    <location>
        <position position="88"/>
    </location>
</feature>
<dbReference type="Proteomes" id="UP001140096">
    <property type="component" value="Unassembled WGS sequence"/>
</dbReference>
<evidence type="ECO:0000313" key="2">
    <source>
        <dbReference type="Proteomes" id="UP001140096"/>
    </source>
</evidence>
<protein>
    <submittedName>
        <fullName evidence="1">Uncharacterized protein</fullName>
    </submittedName>
</protein>
<proteinExistence type="predicted"/>
<evidence type="ECO:0000313" key="1">
    <source>
        <dbReference type="EMBL" id="KAJ2794395.1"/>
    </source>
</evidence>
<organism evidence="1 2">
    <name type="scientific">Coemansia furcata</name>
    <dbReference type="NCBI Taxonomy" id="417177"/>
    <lineage>
        <taxon>Eukaryota</taxon>
        <taxon>Fungi</taxon>
        <taxon>Fungi incertae sedis</taxon>
        <taxon>Zoopagomycota</taxon>
        <taxon>Kickxellomycotina</taxon>
        <taxon>Kickxellomycetes</taxon>
        <taxon>Kickxellales</taxon>
        <taxon>Kickxellaceae</taxon>
        <taxon>Coemansia</taxon>
    </lineage>
</organism>
<name>A0ACC1KS44_9FUNG</name>
<sequence length="88" mass="9790">MCNAVPDYIFASGLSAQQARNKRNISRPTSPRTPLADCADLDMPMQVSQHLATSVDILEIKSVVGHLSSAHRAWPEQMQFDMPRLVQL</sequence>
<gene>
    <name evidence="1" type="ORF">H4S07_006771</name>
</gene>
<reference evidence="1" key="1">
    <citation type="submission" date="2022-07" db="EMBL/GenBank/DDBJ databases">
        <title>Phylogenomic reconstructions and comparative analyses of Kickxellomycotina fungi.</title>
        <authorList>
            <person name="Reynolds N.K."/>
            <person name="Stajich J.E."/>
            <person name="Barry K."/>
            <person name="Grigoriev I.V."/>
            <person name="Crous P."/>
            <person name="Smith M.E."/>
        </authorList>
    </citation>
    <scope>NUCLEOTIDE SEQUENCE</scope>
    <source>
        <strain evidence="1">CBS 102833</strain>
    </source>
</reference>
<comment type="caution">
    <text evidence="1">The sequence shown here is derived from an EMBL/GenBank/DDBJ whole genome shotgun (WGS) entry which is preliminary data.</text>
</comment>